<evidence type="ECO:0000313" key="6">
    <source>
        <dbReference type="Proteomes" id="UP001183629"/>
    </source>
</evidence>
<dbReference type="InterPro" id="IPR001451">
    <property type="entry name" value="Hexapep"/>
</dbReference>
<keyword evidence="2" id="KW-0808">Transferase</keyword>
<reference evidence="5 6" key="1">
    <citation type="submission" date="2023-07" db="EMBL/GenBank/DDBJ databases">
        <title>Sequencing the genomes of 1000 actinobacteria strains.</title>
        <authorList>
            <person name="Klenk H.-P."/>
        </authorList>
    </citation>
    <scope>NUCLEOTIDE SEQUENCE [LARGE SCALE GENOMIC DNA]</scope>
    <source>
        <strain evidence="5 6">DSM 44711</strain>
    </source>
</reference>
<evidence type="ECO:0000256" key="2">
    <source>
        <dbReference type="ARBA" id="ARBA00022679"/>
    </source>
</evidence>
<dbReference type="RefSeq" id="WP_310423488.1">
    <property type="nucleotide sequence ID" value="NZ_JAVDYC010000001.1"/>
</dbReference>
<dbReference type="Proteomes" id="UP001183629">
    <property type="component" value="Unassembled WGS sequence"/>
</dbReference>
<dbReference type="EMBL" id="JAVDYC010000001">
    <property type="protein sequence ID" value="MDR7326928.1"/>
    <property type="molecule type" value="Genomic_DNA"/>
</dbReference>
<gene>
    <name evidence="5" type="ORF">J2S44_007178</name>
</gene>
<organism evidence="5 6">
    <name type="scientific">Catenuloplanes niger</name>
    <dbReference type="NCBI Taxonomy" id="587534"/>
    <lineage>
        <taxon>Bacteria</taxon>
        <taxon>Bacillati</taxon>
        <taxon>Actinomycetota</taxon>
        <taxon>Actinomycetes</taxon>
        <taxon>Micromonosporales</taxon>
        <taxon>Micromonosporaceae</taxon>
        <taxon>Catenuloplanes</taxon>
    </lineage>
</organism>
<dbReference type="GO" id="GO:0005829">
    <property type="term" value="C:cytosol"/>
    <property type="evidence" value="ECO:0007669"/>
    <property type="project" value="TreeGrafter"/>
</dbReference>
<name>A0AAE3ZVT4_9ACTN</name>
<dbReference type="InterPro" id="IPR018357">
    <property type="entry name" value="Hexapep_transf_CS"/>
</dbReference>
<protein>
    <submittedName>
        <fullName evidence="5">Acetyltransferase-like isoleucine patch superfamily enzyme</fullName>
    </submittedName>
</protein>
<dbReference type="InterPro" id="IPR051159">
    <property type="entry name" value="Hexapeptide_acetyltransf"/>
</dbReference>
<dbReference type="CDD" id="cd03357">
    <property type="entry name" value="LbH_MAT_GAT"/>
    <property type="match status" value="1"/>
</dbReference>
<proteinExistence type="inferred from homology"/>
<dbReference type="PANTHER" id="PTHR23416">
    <property type="entry name" value="SIALIC ACID SYNTHASE-RELATED"/>
    <property type="match status" value="1"/>
</dbReference>
<dbReference type="GO" id="GO:0008374">
    <property type="term" value="F:O-acyltransferase activity"/>
    <property type="evidence" value="ECO:0007669"/>
    <property type="project" value="TreeGrafter"/>
</dbReference>
<dbReference type="Gene3D" id="2.160.10.10">
    <property type="entry name" value="Hexapeptide repeat proteins"/>
    <property type="match status" value="1"/>
</dbReference>
<keyword evidence="6" id="KW-1185">Reference proteome</keyword>
<dbReference type="Pfam" id="PF00132">
    <property type="entry name" value="Hexapep"/>
    <property type="match status" value="1"/>
</dbReference>
<dbReference type="SUPFAM" id="SSF51161">
    <property type="entry name" value="Trimeric LpxA-like enzymes"/>
    <property type="match status" value="1"/>
</dbReference>
<sequence length="183" mass="19660">MRNEQRVRTGTAESREFARRVQLAMSLSSRLNALPFDDLDARRAVLAEIFGGPVPESLSVLPPFHCDYGLGAAFGERVFINQGCFFLDYGGITIGDRVMIGPRVTLSTAGHPVELGERYDFITHAPIVIEDDVWIGAAVTVTPGVTIGRGSVVGAGAVVARDVPPLSVVTATSIVERRRLKPA</sequence>
<dbReference type="FunFam" id="2.160.10.10:FF:000025">
    <property type="entry name" value="Hexapeptide-repeat containing-acetyltransferase"/>
    <property type="match status" value="1"/>
</dbReference>
<evidence type="ECO:0000256" key="3">
    <source>
        <dbReference type="ARBA" id="ARBA00022737"/>
    </source>
</evidence>
<dbReference type="AlphaFoldDB" id="A0AAE3ZVT4"/>
<evidence type="ECO:0000256" key="4">
    <source>
        <dbReference type="ARBA" id="ARBA00023315"/>
    </source>
</evidence>
<evidence type="ECO:0000256" key="1">
    <source>
        <dbReference type="ARBA" id="ARBA00007274"/>
    </source>
</evidence>
<accession>A0AAE3ZVT4</accession>
<keyword evidence="4" id="KW-0012">Acyltransferase</keyword>
<dbReference type="PROSITE" id="PS00101">
    <property type="entry name" value="HEXAPEP_TRANSFERASES"/>
    <property type="match status" value="1"/>
</dbReference>
<dbReference type="PANTHER" id="PTHR23416:SF23">
    <property type="entry name" value="ACETYLTRANSFERASE C18B11.09C-RELATED"/>
    <property type="match status" value="1"/>
</dbReference>
<evidence type="ECO:0000313" key="5">
    <source>
        <dbReference type="EMBL" id="MDR7326928.1"/>
    </source>
</evidence>
<keyword evidence="3" id="KW-0677">Repeat</keyword>
<comment type="similarity">
    <text evidence="1">Belongs to the transferase hexapeptide repeat family.</text>
</comment>
<comment type="caution">
    <text evidence="5">The sequence shown here is derived from an EMBL/GenBank/DDBJ whole genome shotgun (WGS) entry which is preliminary data.</text>
</comment>
<dbReference type="InterPro" id="IPR011004">
    <property type="entry name" value="Trimer_LpxA-like_sf"/>
</dbReference>